<accession>A0A2R8BAS3</accession>
<evidence type="ECO:0008006" key="3">
    <source>
        <dbReference type="Google" id="ProtNLM"/>
    </source>
</evidence>
<proteinExistence type="predicted"/>
<sequence length="74" mass="8234">MNTRYELNADADRMVYVKPVVVDDLPPEVRKSAGDAPQLFAVHASDGQQLALVADERLAYVLARQNDYAPQPLH</sequence>
<evidence type="ECO:0000313" key="1">
    <source>
        <dbReference type="EMBL" id="SPH20140.1"/>
    </source>
</evidence>
<dbReference type="Proteomes" id="UP000244880">
    <property type="component" value="Unassembled WGS sequence"/>
</dbReference>
<dbReference type="AlphaFoldDB" id="A0A2R8BAS3"/>
<name>A0A2R8BAS3_9RHOB</name>
<dbReference type="Pfam" id="PF06620">
    <property type="entry name" value="DUF1150"/>
    <property type="match status" value="1"/>
</dbReference>
<organism evidence="1 2">
    <name type="scientific">Ascidiaceihabitans donghaensis</name>
    <dbReference type="NCBI Taxonomy" id="1510460"/>
    <lineage>
        <taxon>Bacteria</taxon>
        <taxon>Pseudomonadati</taxon>
        <taxon>Pseudomonadota</taxon>
        <taxon>Alphaproteobacteria</taxon>
        <taxon>Rhodobacterales</taxon>
        <taxon>Paracoccaceae</taxon>
        <taxon>Ascidiaceihabitans</taxon>
    </lineage>
</organism>
<protein>
    <recommendedName>
        <fullName evidence="3">DUF1150 domain-containing protein</fullName>
    </recommendedName>
</protein>
<reference evidence="1 2" key="1">
    <citation type="submission" date="2018-03" db="EMBL/GenBank/DDBJ databases">
        <authorList>
            <person name="Keele B.F."/>
        </authorList>
    </citation>
    <scope>NUCLEOTIDE SEQUENCE [LARGE SCALE GENOMIC DNA]</scope>
    <source>
        <strain evidence="1 2">CECT 8599</strain>
    </source>
</reference>
<dbReference type="EMBL" id="OMOR01000001">
    <property type="protein sequence ID" value="SPH20140.1"/>
    <property type="molecule type" value="Genomic_DNA"/>
</dbReference>
<evidence type="ECO:0000313" key="2">
    <source>
        <dbReference type="Proteomes" id="UP000244880"/>
    </source>
</evidence>
<dbReference type="OrthoDB" id="7205167at2"/>
<gene>
    <name evidence="1" type="ORF">ASD8599_00878</name>
</gene>
<keyword evidence="2" id="KW-1185">Reference proteome</keyword>
<dbReference type="InterPro" id="IPR009531">
    <property type="entry name" value="DUF1150"/>
</dbReference>
<dbReference type="RefSeq" id="WP_108827398.1">
    <property type="nucleotide sequence ID" value="NZ_OMOR01000001.1"/>
</dbReference>